<gene>
    <name evidence="9" type="primary">trxA</name>
    <name evidence="9" type="ORF">JBF11_05775</name>
</gene>
<protein>
    <recommendedName>
        <fullName evidence="6 7">Thioredoxin</fullName>
    </recommendedName>
</protein>
<dbReference type="NCBIfam" id="TIGR01068">
    <property type="entry name" value="thioredoxin"/>
    <property type="match status" value="1"/>
</dbReference>
<evidence type="ECO:0000256" key="3">
    <source>
        <dbReference type="ARBA" id="ARBA00022982"/>
    </source>
</evidence>
<proteinExistence type="inferred from homology"/>
<dbReference type="CDD" id="cd02947">
    <property type="entry name" value="TRX_family"/>
    <property type="match status" value="1"/>
</dbReference>
<dbReference type="Proteomes" id="UP001058120">
    <property type="component" value="Chromosome"/>
</dbReference>
<accession>A0ABY5XYM8</accession>
<dbReference type="SUPFAM" id="SSF52833">
    <property type="entry name" value="Thioredoxin-like"/>
    <property type="match status" value="1"/>
</dbReference>
<keyword evidence="2" id="KW-0813">Transport</keyword>
<keyword evidence="4" id="KW-1015">Disulfide bond</keyword>
<dbReference type="PANTHER" id="PTHR45663">
    <property type="entry name" value="GEO12009P1"/>
    <property type="match status" value="1"/>
</dbReference>
<evidence type="ECO:0000259" key="8">
    <source>
        <dbReference type="PROSITE" id="PS51352"/>
    </source>
</evidence>
<comment type="similarity">
    <text evidence="1 7">Belongs to the thioredoxin family.</text>
</comment>
<dbReference type="PIRSF" id="PIRSF000077">
    <property type="entry name" value="Thioredoxin"/>
    <property type="match status" value="1"/>
</dbReference>
<dbReference type="Pfam" id="PF00085">
    <property type="entry name" value="Thioredoxin"/>
    <property type="match status" value="1"/>
</dbReference>
<evidence type="ECO:0000256" key="5">
    <source>
        <dbReference type="ARBA" id="ARBA00023284"/>
    </source>
</evidence>
<dbReference type="PRINTS" id="PR00421">
    <property type="entry name" value="THIOREDOXIN"/>
</dbReference>
<dbReference type="EMBL" id="CP065938">
    <property type="protein sequence ID" value="UWX04995.1"/>
    <property type="molecule type" value="Genomic_DNA"/>
</dbReference>
<dbReference type="PROSITE" id="PS00194">
    <property type="entry name" value="THIOREDOXIN_1"/>
    <property type="match status" value="1"/>
</dbReference>
<evidence type="ECO:0000256" key="7">
    <source>
        <dbReference type="PIRNR" id="PIRNR000077"/>
    </source>
</evidence>
<organism evidence="9 10">
    <name type="scientific">Taurinivorans muris</name>
    <dbReference type="NCBI Taxonomy" id="2787751"/>
    <lineage>
        <taxon>Bacteria</taxon>
        <taxon>Pseudomonadati</taxon>
        <taxon>Thermodesulfobacteriota</taxon>
        <taxon>Desulfovibrionia</taxon>
        <taxon>Desulfovibrionales</taxon>
        <taxon>Desulfovibrionaceae</taxon>
        <taxon>Taurinivorans</taxon>
    </lineage>
</organism>
<dbReference type="Gene3D" id="3.40.30.10">
    <property type="entry name" value="Glutaredoxin"/>
    <property type="match status" value="1"/>
</dbReference>
<evidence type="ECO:0000256" key="4">
    <source>
        <dbReference type="ARBA" id="ARBA00023157"/>
    </source>
</evidence>
<dbReference type="InterPro" id="IPR005746">
    <property type="entry name" value="Thioredoxin"/>
</dbReference>
<evidence type="ECO:0000313" key="9">
    <source>
        <dbReference type="EMBL" id="UWX04995.1"/>
    </source>
</evidence>
<dbReference type="InterPro" id="IPR017937">
    <property type="entry name" value="Thioredoxin_CS"/>
</dbReference>
<evidence type="ECO:0000313" key="10">
    <source>
        <dbReference type="Proteomes" id="UP001058120"/>
    </source>
</evidence>
<evidence type="ECO:0000256" key="1">
    <source>
        <dbReference type="ARBA" id="ARBA00008987"/>
    </source>
</evidence>
<dbReference type="InterPro" id="IPR036249">
    <property type="entry name" value="Thioredoxin-like_sf"/>
</dbReference>
<keyword evidence="10" id="KW-1185">Reference proteome</keyword>
<dbReference type="PROSITE" id="PS51352">
    <property type="entry name" value="THIOREDOXIN_2"/>
    <property type="match status" value="1"/>
</dbReference>
<name>A0ABY5XYM8_9BACT</name>
<dbReference type="RefSeq" id="WP_334314550.1">
    <property type="nucleotide sequence ID" value="NZ_CP065938.1"/>
</dbReference>
<evidence type="ECO:0000256" key="2">
    <source>
        <dbReference type="ARBA" id="ARBA00022448"/>
    </source>
</evidence>
<dbReference type="InterPro" id="IPR013766">
    <property type="entry name" value="Thioredoxin_domain"/>
</dbReference>
<sequence>MAIEVSDANFDATVLKNELPVLVDFWAPWCGPCRAVSPIVEEISKEFDGKVLVCKVNVDENQSAPSRFGIRAIPTLIMFKDGEVVDQVTGAVAKDNIVELINKAL</sequence>
<dbReference type="PANTHER" id="PTHR45663:SF11">
    <property type="entry name" value="GEO12009P1"/>
    <property type="match status" value="1"/>
</dbReference>
<keyword evidence="5" id="KW-0676">Redox-active center</keyword>
<reference evidence="9" key="1">
    <citation type="submission" date="2020-12" db="EMBL/GenBank/DDBJ databases">
        <title>Taurinivorans muris gen. nov., sp. nov., fundamental and realized metabolic niche of a ubiquitous sulfidogenic bacterium in the murine intestine.</title>
        <authorList>
            <person name="Ye H."/>
            <person name="Hanson B.T."/>
            <person name="Loy A."/>
        </authorList>
    </citation>
    <scope>NUCLEOTIDE SEQUENCE</scope>
    <source>
        <strain evidence="9">LT0009</strain>
    </source>
</reference>
<feature type="domain" description="Thioredoxin" evidence="8">
    <location>
        <begin position="1"/>
        <end position="105"/>
    </location>
</feature>
<keyword evidence="3" id="KW-0249">Electron transport</keyword>
<evidence type="ECO:0000256" key="6">
    <source>
        <dbReference type="NCBIfam" id="TIGR01068"/>
    </source>
</evidence>